<dbReference type="AlphaFoldDB" id="A0A9D1PLK4"/>
<reference evidence="2" key="2">
    <citation type="submission" date="2021-04" db="EMBL/GenBank/DDBJ databases">
        <authorList>
            <person name="Gilroy R."/>
        </authorList>
    </citation>
    <scope>NUCLEOTIDE SEQUENCE</scope>
    <source>
        <strain evidence="2">CHK169-2315</strain>
    </source>
</reference>
<keyword evidence="1" id="KW-0812">Transmembrane</keyword>
<evidence type="ECO:0000256" key="1">
    <source>
        <dbReference type="SAM" id="Phobius"/>
    </source>
</evidence>
<evidence type="ECO:0000313" key="2">
    <source>
        <dbReference type="EMBL" id="HIV74000.1"/>
    </source>
</evidence>
<evidence type="ECO:0000313" key="3">
    <source>
        <dbReference type="Proteomes" id="UP000823937"/>
    </source>
</evidence>
<organism evidence="2 3">
    <name type="scientific">Candidatus Pseudogracilibacillus intestinigallinarum</name>
    <dbReference type="NCBI Taxonomy" id="2838742"/>
    <lineage>
        <taxon>Bacteria</taxon>
        <taxon>Bacillati</taxon>
        <taxon>Bacillota</taxon>
        <taxon>Bacilli</taxon>
        <taxon>Bacillales</taxon>
        <taxon>Bacillaceae</taxon>
        <taxon>Pseudogracilibacillus</taxon>
    </lineage>
</organism>
<sequence length="95" mass="9686">MITATLTLGAILSAALLIVSLILVKATPKTSYVAYYPGFLFFAAGLILLLFATILDAKVTVYGGAGLGGLGIACLFAAAVSIMVATVVDAYRQVA</sequence>
<gene>
    <name evidence="2" type="ORF">H9895_02845</name>
</gene>
<accession>A0A9D1PLK4</accession>
<keyword evidence="1" id="KW-0472">Membrane</keyword>
<evidence type="ECO:0008006" key="4">
    <source>
        <dbReference type="Google" id="ProtNLM"/>
    </source>
</evidence>
<name>A0A9D1PLK4_9BACI</name>
<comment type="caution">
    <text evidence="2">The sequence shown here is derived from an EMBL/GenBank/DDBJ whole genome shotgun (WGS) entry which is preliminary data.</text>
</comment>
<keyword evidence="1" id="KW-1133">Transmembrane helix</keyword>
<reference evidence="2" key="1">
    <citation type="journal article" date="2021" name="PeerJ">
        <title>Extensive microbial diversity within the chicken gut microbiome revealed by metagenomics and culture.</title>
        <authorList>
            <person name="Gilroy R."/>
            <person name="Ravi A."/>
            <person name="Getino M."/>
            <person name="Pursley I."/>
            <person name="Horton D.L."/>
            <person name="Alikhan N.F."/>
            <person name="Baker D."/>
            <person name="Gharbi K."/>
            <person name="Hall N."/>
            <person name="Watson M."/>
            <person name="Adriaenssens E.M."/>
            <person name="Foster-Nyarko E."/>
            <person name="Jarju S."/>
            <person name="Secka A."/>
            <person name="Antonio M."/>
            <person name="Oren A."/>
            <person name="Chaudhuri R.R."/>
            <person name="La Ragione R."/>
            <person name="Hildebrand F."/>
            <person name="Pallen M.J."/>
        </authorList>
    </citation>
    <scope>NUCLEOTIDE SEQUENCE</scope>
    <source>
        <strain evidence="2">CHK169-2315</strain>
    </source>
</reference>
<proteinExistence type="predicted"/>
<dbReference type="EMBL" id="DXHX01000040">
    <property type="protein sequence ID" value="HIV74000.1"/>
    <property type="molecule type" value="Genomic_DNA"/>
</dbReference>
<dbReference type="Proteomes" id="UP000823937">
    <property type="component" value="Unassembled WGS sequence"/>
</dbReference>
<feature type="transmembrane region" description="Helical" evidence="1">
    <location>
        <begin position="36"/>
        <end position="55"/>
    </location>
</feature>
<feature type="transmembrane region" description="Helical" evidence="1">
    <location>
        <begin position="67"/>
        <end position="88"/>
    </location>
</feature>
<protein>
    <recommendedName>
        <fullName evidence="4">YesK-like protein</fullName>
    </recommendedName>
</protein>